<dbReference type="Gene3D" id="3.40.50.720">
    <property type="entry name" value="NAD(P)-binding Rossmann-like Domain"/>
    <property type="match status" value="1"/>
</dbReference>
<protein>
    <submittedName>
        <fullName evidence="2">Diacylglycerol kinase</fullName>
    </submittedName>
</protein>
<name>A0A7C9RW51_9PSEU</name>
<feature type="domain" description="2,4-diaminopentanoate dehydrogenase C-terminal" evidence="1">
    <location>
        <begin position="145"/>
        <end position="348"/>
    </location>
</feature>
<dbReference type="InterPro" id="IPR045760">
    <property type="entry name" value="DAP_DH_C"/>
</dbReference>
<keyword evidence="3" id="KW-1185">Reference proteome</keyword>
<dbReference type="Proteomes" id="UP000481360">
    <property type="component" value="Unassembled WGS sequence"/>
</dbReference>
<dbReference type="EMBL" id="JAAMPJ010000012">
    <property type="protein sequence ID" value="NGY64324.1"/>
    <property type="molecule type" value="Genomic_DNA"/>
</dbReference>
<keyword evidence="2" id="KW-0808">Transferase</keyword>
<keyword evidence="2" id="KW-0418">Kinase</keyword>
<evidence type="ECO:0000313" key="3">
    <source>
        <dbReference type="Proteomes" id="UP000481360"/>
    </source>
</evidence>
<dbReference type="InterPro" id="IPR036291">
    <property type="entry name" value="NAD(P)-bd_dom_sf"/>
</dbReference>
<dbReference type="CDD" id="cd24146">
    <property type="entry name" value="nat-AmDH_N_like"/>
    <property type="match status" value="1"/>
</dbReference>
<gene>
    <name evidence="2" type="ORF">G7043_35960</name>
</gene>
<evidence type="ECO:0000313" key="2">
    <source>
        <dbReference type="EMBL" id="NGY64324.1"/>
    </source>
</evidence>
<comment type="caution">
    <text evidence="2">The sequence shown here is derived from an EMBL/GenBank/DDBJ whole genome shotgun (WGS) entry which is preliminary data.</text>
</comment>
<dbReference type="SUPFAM" id="SSF51735">
    <property type="entry name" value="NAD(P)-binding Rossmann-fold domains"/>
    <property type="match status" value="1"/>
</dbReference>
<evidence type="ECO:0000259" key="1">
    <source>
        <dbReference type="Pfam" id="PF19328"/>
    </source>
</evidence>
<proteinExistence type="predicted"/>
<dbReference type="Pfam" id="PF19328">
    <property type="entry name" value="DAP_DH_C"/>
    <property type="match status" value="1"/>
</dbReference>
<organism evidence="2 3">
    <name type="scientific">Lentzea alba</name>
    <dbReference type="NCBI Taxonomy" id="2714351"/>
    <lineage>
        <taxon>Bacteria</taxon>
        <taxon>Bacillati</taxon>
        <taxon>Actinomycetota</taxon>
        <taxon>Actinomycetes</taxon>
        <taxon>Pseudonocardiales</taxon>
        <taxon>Pseudonocardiaceae</taxon>
        <taxon>Lentzea</taxon>
    </lineage>
</organism>
<accession>A0A7C9RW51</accession>
<dbReference type="GO" id="GO:0016301">
    <property type="term" value="F:kinase activity"/>
    <property type="evidence" value="ECO:0007669"/>
    <property type="project" value="UniProtKB-KW"/>
</dbReference>
<dbReference type="RefSeq" id="WP_166053129.1">
    <property type="nucleotide sequence ID" value="NZ_JAAMPJ010000012.1"/>
</dbReference>
<dbReference type="AlphaFoldDB" id="A0A7C9RW51"/>
<sequence length="367" mass="39195">MAHRVVQWSTGNVGKWALRGIIDHPGLELAGVWVSNPAKDGRDAGELAGVDPVGIRATTDADRLIAAKPDCVVYTAMADHRLNEAIDDLCLLLRNGINVVASGPVFLSYPDGTVPPEVVEPVRQAASEGGSSLWVNGIDPGWANDWLPLLLSGTCQRIDLLRCSEILDYSTYDNPLVLFDIMGFGSSPDHTPLLLQPGVLTLAWGSVVRQLAAGLDVELDSVVEHHERFPAPEPFAAAGRTIEAGTMAALRFTVSGMIADQPVLVLEHVTRLRPDLAPDWPQPAGTGCYRVEITGEPNYVLDLRLTGGDGDHNTAGVAATAMRLVNAVPAVVQAPPGLLTALDLPLITGRGLVSAQQHRMYQKQATR</sequence>
<reference evidence="2 3" key="1">
    <citation type="submission" date="2020-03" db="EMBL/GenBank/DDBJ databases">
        <title>Isolation and identification of active actinomycetes.</title>
        <authorList>
            <person name="Sun X."/>
        </authorList>
    </citation>
    <scope>NUCLEOTIDE SEQUENCE [LARGE SCALE GENOMIC DNA]</scope>
    <source>
        <strain evidence="2 3">NEAU-D13</strain>
    </source>
</reference>